<feature type="signal peptide" evidence="1">
    <location>
        <begin position="1"/>
        <end position="24"/>
    </location>
</feature>
<feature type="chain" id="PRO_5044881081" description="DUF4252 domain-containing protein" evidence="1">
    <location>
        <begin position="25"/>
        <end position="149"/>
    </location>
</feature>
<evidence type="ECO:0000256" key="1">
    <source>
        <dbReference type="SAM" id="SignalP"/>
    </source>
</evidence>
<proteinExistence type="predicted"/>
<organism evidence="2 3">
    <name type="scientific">Elizabethkingia miricola</name>
    <name type="common">Chryseobacterium miricola</name>
    <dbReference type="NCBI Taxonomy" id="172045"/>
    <lineage>
        <taxon>Bacteria</taxon>
        <taxon>Pseudomonadati</taxon>
        <taxon>Bacteroidota</taxon>
        <taxon>Flavobacteriia</taxon>
        <taxon>Flavobacteriales</taxon>
        <taxon>Weeksellaceae</taxon>
        <taxon>Elizabethkingia</taxon>
    </lineage>
</organism>
<dbReference type="Proteomes" id="UP001239265">
    <property type="component" value="Unassembled WGS sequence"/>
</dbReference>
<dbReference type="PROSITE" id="PS51257">
    <property type="entry name" value="PROKAR_LIPOPROTEIN"/>
    <property type="match status" value="1"/>
</dbReference>
<name>A0ABD5BAN7_ELIMR</name>
<dbReference type="RefSeq" id="WP_099512780.1">
    <property type="nucleotide sequence ID" value="NZ_CP040516.1"/>
</dbReference>
<accession>A0ABD5BAN7</accession>
<evidence type="ECO:0000313" key="2">
    <source>
        <dbReference type="EMBL" id="MDQ8750423.1"/>
    </source>
</evidence>
<dbReference type="EMBL" id="JAUCQJ010000005">
    <property type="protein sequence ID" value="MDQ8750423.1"/>
    <property type="molecule type" value="Genomic_DNA"/>
</dbReference>
<keyword evidence="1" id="KW-0732">Signal</keyword>
<protein>
    <recommendedName>
        <fullName evidence="4">DUF4252 domain-containing protein</fullName>
    </recommendedName>
</protein>
<reference evidence="2 3" key="1">
    <citation type="submission" date="2023-06" db="EMBL/GenBank/DDBJ databases">
        <title>Nosocomial Elizabethkingia miricola genome.</title>
        <authorList>
            <person name="Morgado S."/>
            <person name="Fonseca E."/>
            <person name="Freitas F."/>
            <person name="Vicente A.C."/>
        </authorList>
    </citation>
    <scope>NUCLEOTIDE SEQUENCE [LARGE SCALE GENOMIC DNA]</scope>
    <source>
        <strain evidence="2 3">EM15</strain>
    </source>
</reference>
<evidence type="ECO:0008006" key="4">
    <source>
        <dbReference type="Google" id="ProtNLM"/>
    </source>
</evidence>
<evidence type="ECO:0000313" key="3">
    <source>
        <dbReference type="Proteomes" id="UP001239265"/>
    </source>
</evidence>
<gene>
    <name evidence="2" type="ORF">QT385_17340</name>
</gene>
<sequence length="149" mass="17225">MKNRIIIGLMIACSALSMTSCVSSQDKENTDAIKAFLYRVKKQDLNSRQIIDTFMMKNPSPGYIKLQELYIPFLKQELKETDIESLKIVPYSNASKKYQTILNENKKDIYIILSKDSVFHYILMDDKRIKSFSTMNFGSDNTAKKVFTL</sequence>
<dbReference type="AlphaFoldDB" id="A0ABD5BAN7"/>
<comment type="caution">
    <text evidence="2">The sequence shown here is derived from an EMBL/GenBank/DDBJ whole genome shotgun (WGS) entry which is preliminary data.</text>
</comment>